<organism evidence="2 3">
    <name type="scientific">Lophiotrema nucula</name>
    <dbReference type="NCBI Taxonomy" id="690887"/>
    <lineage>
        <taxon>Eukaryota</taxon>
        <taxon>Fungi</taxon>
        <taxon>Dikarya</taxon>
        <taxon>Ascomycota</taxon>
        <taxon>Pezizomycotina</taxon>
        <taxon>Dothideomycetes</taxon>
        <taxon>Pleosporomycetidae</taxon>
        <taxon>Pleosporales</taxon>
        <taxon>Lophiotremataceae</taxon>
        <taxon>Lophiotrema</taxon>
    </lineage>
</organism>
<proteinExistence type="predicted"/>
<keyword evidence="3" id="KW-1185">Reference proteome</keyword>
<name>A0A6A5YE47_9PLEO</name>
<dbReference type="EMBL" id="ML977377">
    <property type="protein sequence ID" value="KAF2105562.1"/>
    <property type="molecule type" value="Genomic_DNA"/>
</dbReference>
<sequence>MRKPQRGHFGERIHAIPKKITQLDENSDDVEPYWTLYARQRIRFLGVVVWSLACVSPMIWFFFMWLYKWGKGSELPAASVPLSLTLTVLSMYLPLMISSVFSGRDKDE</sequence>
<feature type="transmembrane region" description="Helical" evidence="1">
    <location>
        <begin position="79"/>
        <end position="101"/>
    </location>
</feature>
<evidence type="ECO:0000313" key="3">
    <source>
        <dbReference type="Proteomes" id="UP000799770"/>
    </source>
</evidence>
<accession>A0A6A5YE47</accession>
<gene>
    <name evidence="2" type="ORF">BDV96DRAFT_592297</name>
</gene>
<feature type="transmembrane region" description="Helical" evidence="1">
    <location>
        <begin position="44"/>
        <end position="67"/>
    </location>
</feature>
<dbReference type="OrthoDB" id="443402at2759"/>
<evidence type="ECO:0000256" key="1">
    <source>
        <dbReference type="SAM" id="Phobius"/>
    </source>
</evidence>
<keyword evidence="1" id="KW-1133">Transmembrane helix</keyword>
<dbReference type="Proteomes" id="UP000799770">
    <property type="component" value="Unassembled WGS sequence"/>
</dbReference>
<keyword evidence="1" id="KW-0472">Membrane</keyword>
<protein>
    <submittedName>
        <fullName evidence="2">Uncharacterized protein</fullName>
    </submittedName>
</protein>
<dbReference type="AlphaFoldDB" id="A0A6A5YE47"/>
<keyword evidence="1" id="KW-0812">Transmembrane</keyword>
<reference evidence="2" key="1">
    <citation type="journal article" date="2020" name="Stud. Mycol.">
        <title>101 Dothideomycetes genomes: a test case for predicting lifestyles and emergence of pathogens.</title>
        <authorList>
            <person name="Haridas S."/>
            <person name="Albert R."/>
            <person name="Binder M."/>
            <person name="Bloem J."/>
            <person name="Labutti K."/>
            <person name="Salamov A."/>
            <person name="Andreopoulos B."/>
            <person name="Baker S."/>
            <person name="Barry K."/>
            <person name="Bills G."/>
            <person name="Bluhm B."/>
            <person name="Cannon C."/>
            <person name="Castanera R."/>
            <person name="Culley D."/>
            <person name="Daum C."/>
            <person name="Ezra D."/>
            <person name="Gonzalez J."/>
            <person name="Henrissat B."/>
            <person name="Kuo A."/>
            <person name="Liang C."/>
            <person name="Lipzen A."/>
            <person name="Lutzoni F."/>
            <person name="Magnuson J."/>
            <person name="Mondo S."/>
            <person name="Nolan M."/>
            <person name="Ohm R."/>
            <person name="Pangilinan J."/>
            <person name="Park H.-J."/>
            <person name="Ramirez L."/>
            <person name="Alfaro M."/>
            <person name="Sun H."/>
            <person name="Tritt A."/>
            <person name="Yoshinaga Y."/>
            <person name="Zwiers L.-H."/>
            <person name="Turgeon B."/>
            <person name="Goodwin S."/>
            <person name="Spatafora J."/>
            <person name="Crous P."/>
            <person name="Grigoriev I."/>
        </authorList>
    </citation>
    <scope>NUCLEOTIDE SEQUENCE</scope>
    <source>
        <strain evidence="2">CBS 627.86</strain>
    </source>
</reference>
<evidence type="ECO:0000313" key="2">
    <source>
        <dbReference type="EMBL" id="KAF2105562.1"/>
    </source>
</evidence>